<dbReference type="GO" id="GO:0005737">
    <property type="term" value="C:cytoplasm"/>
    <property type="evidence" value="ECO:0007669"/>
    <property type="project" value="UniProtKB-SubCell"/>
</dbReference>
<dbReference type="GO" id="GO:0005524">
    <property type="term" value="F:ATP binding"/>
    <property type="evidence" value="ECO:0007669"/>
    <property type="project" value="UniProtKB-KW"/>
</dbReference>
<dbReference type="PANTHER" id="PTHR23073">
    <property type="entry name" value="26S PROTEASOME REGULATORY SUBUNIT"/>
    <property type="match status" value="1"/>
</dbReference>
<keyword evidence="5 9" id="KW-0547">Nucleotide-binding</keyword>
<evidence type="ECO:0000256" key="9">
    <source>
        <dbReference type="RuleBase" id="RU003651"/>
    </source>
</evidence>
<evidence type="ECO:0000256" key="4">
    <source>
        <dbReference type="ARBA" id="ARBA00022490"/>
    </source>
</evidence>
<evidence type="ECO:0000256" key="8">
    <source>
        <dbReference type="ARBA" id="ARBA00023242"/>
    </source>
</evidence>
<dbReference type="InterPro" id="IPR003593">
    <property type="entry name" value="AAA+_ATPase"/>
</dbReference>
<evidence type="ECO:0000259" key="10">
    <source>
        <dbReference type="SMART" id="SM00382"/>
    </source>
</evidence>
<dbReference type="EMBL" id="HACM01008672">
    <property type="protein sequence ID" value="CRZ09114.1"/>
    <property type="molecule type" value="Transcribed_RNA"/>
</dbReference>
<evidence type="ECO:0000256" key="5">
    <source>
        <dbReference type="ARBA" id="ARBA00022741"/>
    </source>
</evidence>
<dbReference type="GO" id="GO:0016887">
    <property type="term" value="F:ATP hydrolysis activity"/>
    <property type="evidence" value="ECO:0007669"/>
    <property type="project" value="InterPro"/>
</dbReference>
<feature type="domain" description="AAA+ ATPase" evidence="10">
    <location>
        <begin position="217"/>
        <end position="356"/>
    </location>
</feature>
<keyword evidence="7" id="KW-0647">Proteasome</keyword>
<evidence type="ECO:0000256" key="1">
    <source>
        <dbReference type="ARBA" id="ARBA00004123"/>
    </source>
</evidence>
<dbReference type="FunFam" id="3.40.50.300:FF:000037">
    <property type="entry name" value="26S protease regulatory subunit 6A"/>
    <property type="match status" value="1"/>
</dbReference>
<protein>
    <recommendedName>
        <fullName evidence="10">AAA+ ATPase domain-containing protein</fullName>
    </recommendedName>
</protein>
<dbReference type="InterPro" id="IPR003960">
    <property type="entry name" value="ATPase_AAA_CS"/>
</dbReference>
<evidence type="ECO:0000256" key="2">
    <source>
        <dbReference type="ARBA" id="ARBA00004496"/>
    </source>
</evidence>
<comment type="similarity">
    <text evidence="3 9">Belongs to the AAA ATPase family.</text>
</comment>
<dbReference type="GO" id="GO:0000502">
    <property type="term" value="C:proteasome complex"/>
    <property type="evidence" value="ECO:0007669"/>
    <property type="project" value="UniProtKB-KW"/>
</dbReference>
<dbReference type="Pfam" id="PF00004">
    <property type="entry name" value="AAA"/>
    <property type="match status" value="1"/>
</dbReference>
<dbReference type="SUPFAM" id="SSF52540">
    <property type="entry name" value="P-loop containing nucleoside triphosphate hydrolases"/>
    <property type="match status" value="1"/>
</dbReference>
<keyword evidence="6 9" id="KW-0067">ATP-binding</keyword>
<evidence type="ECO:0000256" key="3">
    <source>
        <dbReference type="ARBA" id="ARBA00006914"/>
    </source>
</evidence>
<dbReference type="InterPro" id="IPR027417">
    <property type="entry name" value="P-loop_NTPase"/>
</dbReference>
<dbReference type="InterPro" id="IPR003959">
    <property type="entry name" value="ATPase_AAA_core"/>
</dbReference>
<dbReference type="Gene3D" id="2.40.50.140">
    <property type="entry name" value="Nucleic acid-binding proteins"/>
    <property type="match status" value="1"/>
</dbReference>
<dbReference type="GO" id="GO:0005634">
    <property type="term" value="C:nucleus"/>
    <property type="evidence" value="ECO:0007669"/>
    <property type="project" value="UniProtKB-SubCell"/>
</dbReference>
<evidence type="ECO:0000313" key="11">
    <source>
        <dbReference type="EMBL" id="CRZ09114.1"/>
    </source>
</evidence>
<dbReference type="Pfam" id="PF16450">
    <property type="entry name" value="Prot_ATP_ID_OB_C"/>
    <property type="match status" value="1"/>
</dbReference>
<comment type="subcellular location">
    <subcellularLocation>
        <location evidence="2">Cytoplasm</location>
    </subcellularLocation>
    <subcellularLocation>
        <location evidence="1">Nucleus</location>
    </subcellularLocation>
</comment>
<organism evidence="11">
    <name type="scientific">Spongospora subterranea</name>
    <dbReference type="NCBI Taxonomy" id="70186"/>
    <lineage>
        <taxon>Eukaryota</taxon>
        <taxon>Sar</taxon>
        <taxon>Rhizaria</taxon>
        <taxon>Endomyxa</taxon>
        <taxon>Phytomyxea</taxon>
        <taxon>Plasmodiophorida</taxon>
        <taxon>Plasmodiophoridae</taxon>
        <taxon>Spongospora</taxon>
    </lineage>
</organism>
<dbReference type="Gene3D" id="1.10.8.60">
    <property type="match status" value="1"/>
</dbReference>
<dbReference type="InterPro" id="IPR050221">
    <property type="entry name" value="26S_Proteasome_ATPase"/>
</dbReference>
<keyword evidence="8" id="KW-0539">Nucleus</keyword>
<dbReference type="FunFam" id="2.40.50.140:FF:000076">
    <property type="entry name" value="26S protease regulatory subunit 6A"/>
    <property type="match status" value="1"/>
</dbReference>
<dbReference type="AlphaFoldDB" id="A0A0H5RK60"/>
<keyword evidence="4" id="KW-0963">Cytoplasm</keyword>
<dbReference type="InterPro" id="IPR041569">
    <property type="entry name" value="AAA_lid_3"/>
</dbReference>
<dbReference type="Pfam" id="PF17862">
    <property type="entry name" value="AAA_lid_3"/>
    <property type="match status" value="1"/>
</dbReference>
<proteinExistence type="inferred from homology"/>
<dbReference type="PROSITE" id="PS00674">
    <property type="entry name" value="AAA"/>
    <property type="match status" value="1"/>
</dbReference>
<dbReference type="Gene3D" id="3.40.50.300">
    <property type="entry name" value="P-loop containing nucleotide triphosphate hydrolases"/>
    <property type="match status" value="1"/>
</dbReference>
<evidence type="ECO:0000256" key="6">
    <source>
        <dbReference type="ARBA" id="ARBA00022840"/>
    </source>
</evidence>
<evidence type="ECO:0000256" key="7">
    <source>
        <dbReference type="ARBA" id="ARBA00022942"/>
    </source>
</evidence>
<sequence length="438" mass="48568">MADVVMTDAAPLTDRAIWGEDDAANDDIDREIASKTTEQLEGLTRMLDTNVRVMTSEATRLTHEQKTMHAKIKDNYEKIKLNKQLPYLVANIVEVLELDEDTEEDGAAVDLNATRKGKCVVVKTSTRQTVFLPVVGLVDPAELKPGDLVGVNKDSYLVLDKLPTEFDSRVKAMEVDEKPTENYTDIGGLDKQIEELIEAIVLPMTHMERFLAVGIQPPKGVLLYGPPGTGKTMIARACAAQTNACFLKIAAPQLVQMFIGDGAKLVRDAFELAKEKSPAIIFIDEIDAIGTKRFDSDKSGDREVQRTMLELLNQLDGFSSDSRIKVIACTNRPDILDPALLRSGRLDRKIEFPLPNEQGRKRILAIHCRKMNYSKDDVNFAELARCADDFNGAQLKAVCVEAGMLALRRGAVELGHEDFMEGINQVKAKKKASLLYYV</sequence>
<accession>A0A0H5RK60</accession>
<dbReference type="FunFam" id="1.10.8.60:FF:000009">
    <property type="entry name" value="26S protease regulatory subunit 6A"/>
    <property type="match status" value="1"/>
</dbReference>
<dbReference type="InterPro" id="IPR012340">
    <property type="entry name" value="NA-bd_OB-fold"/>
</dbReference>
<dbReference type="SMART" id="SM00382">
    <property type="entry name" value="AAA"/>
    <property type="match status" value="1"/>
</dbReference>
<name>A0A0H5RK60_9EUKA</name>
<reference evidence="11" key="1">
    <citation type="submission" date="2015-04" db="EMBL/GenBank/DDBJ databases">
        <title>The genome sequence of the plant pathogenic Rhizarian Plasmodiophora brassicae reveals insights in its biotrophic life cycle and the origin of chitin synthesis.</title>
        <authorList>
            <person name="Schwelm A."/>
            <person name="Fogelqvist J."/>
            <person name="Knaust A."/>
            <person name="Julke S."/>
            <person name="Lilja T."/>
            <person name="Dhandapani V."/>
            <person name="Bonilla-Rosso G."/>
            <person name="Karlsson M."/>
            <person name="Shevchenko A."/>
            <person name="Choi S.R."/>
            <person name="Kim H.G."/>
            <person name="Park J.Y."/>
            <person name="Lim Y.P."/>
            <person name="Ludwig-Muller J."/>
            <person name="Dixelius C."/>
        </authorList>
    </citation>
    <scope>NUCLEOTIDE SEQUENCE</scope>
    <source>
        <tissue evidence="11">Potato root galls</tissue>
    </source>
</reference>
<dbReference type="InterPro" id="IPR032501">
    <property type="entry name" value="Prot_ATP_ID_OB_2nd"/>
</dbReference>